<gene>
    <name evidence="7" type="primary">ydiP</name>
    <name evidence="7" type="ORF">BEH84_03486</name>
</gene>
<dbReference type="InterPro" id="IPR001525">
    <property type="entry name" value="C5_MeTfrase"/>
</dbReference>
<dbReference type="PROSITE" id="PS00094">
    <property type="entry name" value="C5_MTASE_1"/>
    <property type="match status" value="1"/>
</dbReference>
<dbReference type="SUPFAM" id="SSF53335">
    <property type="entry name" value="S-adenosyl-L-methionine-dependent methyltransferases"/>
    <property type="match status" value="1"/>
</dbReference>
<keyword evidence="4 6" id="KW-0949">S-adenosyl-L-methionine</keyword>
<keyword evidence="2 6" id="KW-0489">Methyltransferase</keyword>
<dbReference type="PATRIC" id="fig|1432052.3.peg.3864"/>
<evidence type="ECO:0000313" key="8">
    <source>
        <dbReference type="Proteomes" id="UP000095003"/>
    </source>
</evidence>
<dbReference type="PRINTS" id="PR00105">
    <property type="entry name" value="C5METTRFRASE"/>
</dbReference>
<dbReference type="InterPro" id="IPR050750">
    <property type="entry name" value="C5-MTase"/>
</dbReference>
<evidence type="ECO:0000256" key="3">
    <source>
        <dbReference type="ARBA" id="ARBA00022679"/>
    </source>
</evidence>
<dbReference type="EMBL" id="MCGI01000003">
    <property type="protein sequence ID" value="ODM11057.1"/>
    <property type="molecule type" value="Genomic_DNA"/>
</dbReference>
<sequence length="433" mass="48191">MTELKLGSLFDGIGGFPLAATMNDIRPVWASEIEPFPMAVTAYRFPQMKHMGDITKLQGANLPVVDVIAGGSPCQDLSVAGKREGLAGERSGLFMEQVRIVKEMRKQDRRRMRNHRRRTDEFIRPRYMLWENVPGAFSSGETHGADFHTVLEEVCRIKEADISIPGSPGGAWTPAGLIMGEGFSVAWRVLDAQFWGVPQRRNRIFLVADFGGHSAGEILFESDSVWRNYQKKREERKGVACYFKTGTADAGRASPRKDYVICLLDQGGERMDVHENKSGTLLAHGRSNPPLAVNKEPFCIAGNIVNRKEKNGGNGCGYQQGISYTLTTEDRHCVYNPDNMPKPYQEVSGSLCAGDEKMVSNQYVDQSKCIVDTSSLVRRLIPLECERLMGFPDYWTDIPGASDSARYRALGNSVAVPCVDFILCGIAYFLREQ</sequence>
<dbReference type="Gene3D" id="3.40.50.150">
    <property type="entry name" value="Vaccinia Virus protein VP39"/>
    <property type="match status" value="1"/>
</dbReference>
<dbReference type="AlphaFoldDB" id="A0A1E3AQN2"/>
<dbReference type="PROSITE" id="PS51679">
    <property type="entry name" value="SAM_MT_C5"/>
    <property type="match status" value="1"/>
</dbReference>
<dbReference type="Pfam" id="PF00145">
    <property type="entry name" value="DNA_methylase"/>
    <property type="match status" value="2"/>
</dbReference>
<dbReference type="InterPro" id="IPR029063">
    <property type="entry name" value="SAM-dependent_MTases_sf"/>
</dbReference>
<dbReference type="RefSeq" id="WP_069157747.1">
    <property type="nucleotide sequence ID" value="NZ_DBFYTC010000047.1"/>
</dbReference>
<evidence type="ECO:0000256" key="4">
    <source>
        <dbReference type="ARBA" id="ARBA00022691"/>
    </source>
</evidence>
<protein>
    <recommendedName>
        <fullName evidence="1">DNA (cytosine-5-)-methyltransferase</fullName>
        <ecNumber evidence="1">2.1.1.37</ecNumber>
    </recommendedName>
</protein>
<reference evidence="7 8" key="1">
    <citation type="submission" date="2016-07" db="EMBL/GenBank/DDBJ databases">
        <title>Characterization of isolates of Eisenbergiella tayi derived from blood cultures, using whole genome sequencing.</title>
        <authorList>
            <person name="Burdz T."/>
            <person name="Wiebe D."/>
            <person name="Huynh C."/>
            <person name="Bernard K."/>
        </authorList>
    </citation>
    <scope>NUCLEOTIDE SEQUENCE [LARGE SCALE GENOMIC DNA]</scope>
    <source>
        <strain evidence="7 8">NML 120489</strain>
    </source>
</reference>
<dbReference type="GO" id="GO:0009307">
    <property type="term" value="P:DNA restriction-modification system"/>
    <property type="evidence" value="ECO:0007669"/>
    <property type="project" value="UniProtKB-KW"/>
</dbReference>
<dbReference type="InterPro" id="IPR018117">
    <property type="entry name" value="C5_DNA_meth_AS"/>
</dbReference>
<dbReference type="GO" id="GO:0003886">
    <property type="term" value="F:DNA (cytosine-5-)-methyltransferase activity"/>
    <property type="evidence" value="ECO:0007669"/>
    <property type="project" value="UniProtKB-EC"/>
</dbReference>
<dbReference type="Gene3D" id="3.90.120.10">
    <property type="entry name" value="DNA Methylase, subunit A, domain 2"/>
    <property type="match status" value="1"/>
</dbReference>
<feature type="active site" evidence="6">
    <location>
        <position position="74"/>
    </location>
</feature>
<dbReference type="PANTHER" id="PTHR46098">
    <property type="entry name" value="TRNA (CYTOSINE(38)-C(5))-METHYLTRANSFERASE"/>
    <property type="match status" value="1"/>
</dbReference>
<evidence type="ECO:0000256" key="5">
    <source>
        <dbReference type="ARBA" id="ARBA00022747"/>
    </source>
</evidence>
<dbReference type="Proteomes" id="UP000095003">
    <property type="component" value="Unassembled WGS sequence"/>
</dbReference>
<accession>A0A1E3AQN2</accession>
<comment type="similarity">
    <text evidence="6">Belongs to the class I-like SAM-binding methyltransferase superfamily. C5-methyltransferase family.</text>
</comment>
<keyword evidence="5" id="KW-0680">Restriction system</keyword>
<dbReference type="EC" id="2.1.1.37" evidence="1"/>
<dbReference type="PANTHER" id="PTHR46098:SF1">
    <property type="entry name" value="TRNA (CYTOSINE(38)-C(5))-METHYLTRANSFERASE"/>
    <property type="match status" value="1"/>
</dbReference>
<proteinExistence type="inferred from homology"/>
<evidence type="ECO:0000256" key="1">
    <source>
        <dbReference type="ARBA" id="ARBA00011975"/>
    </source>
</evidence>
<comment type="caution">
    <text evidence="7">The sequence shown here is derived from an EMBL/GenBank/DDBJ whole genome shotgun (WGS) entry which is preliminary data.</text>
</comment>
<organism evidence="7 8">
    <name type="scientific">Eisenbergiella tayi</name>
    <dbReference type="NCBI Taxonomy" id="1432052"/>
    <lineage>
        <taxon>Bacteria</taxon>
        <taxon>Bacillati</taxon>
        <taxon>Bacillota</taxon>
        <taxon>Clostridia</taxon>
        <taxon>Lachnospirales</taxon>
        <taxon>Lachnospiraceae</taxon>
        <taxon>Eisenbergiella</taxon>
    </lineage>
</organism>
<keyword evidence="3 6" id="KW-0808">Transferase</keyword>
<dbReference type="GO" id="GO:0032259">
    <property type="term" value="P:methylation"/>
    <property type="evidence" value="ECO:0007669"/>
    <property type="project" value="UniProtKB-KW"/>
</dbReference>
<evidence type="ECO:0000256" key="2">
    <source>
        <dbReference type="ARBA" id="ARBA00022603"/>
    </source>
</evidence>
<evidence type="ECO:0000256" key="6">
    <source>
        <dbReference type="PROSITE-ProRule" id="PRU01016"/>
    </source>
</evidence>
<evidence type="ECO:0000313" key="7">
    <source>
        <dbReference type="EMBL" id="ODM11057.1"/>
    </source>
</evidence>
<name>A0A1E3AQN2_9FIRM</name>